<name>A0AAW1XAJ0_RUBAR</name>
<keyword evidence="2" id="KW-1185">Reference proteome</keyword>
<dbReference type="EMBL" id="JBEDUW010000004">
    <property type="protein sequence ID" value="KAK9932745.1"/>
    <property type="molecule type" value="Genomic_DNA"/>
</dbReference>
<dbReference type="AlphaFoldDB" id="A0AAW1XAJ0"/>
<protein>
    <submittedName>
        <fullName evidence="1">Uncharacterized protein</fullName>
    </submittedName>
</protein>
<proteinExistence type="predicted"/>
<organism evidence="1 2">
    <name type="scientific">Rubus argutus</name>
    <name type="common">Southern blackberry</name>
    <dbReference type="NCBI Taxonomy" id="59490"/>
    <lineage>
        <taxon>Eukaryota</taxon>
        <taxon>Viridiplantae</taxon>
        <taxon>Streptophyta</taxon>
        <taxon>Embryophyta</taxon>
        <taxon>Tracheophyta</taxon>
        <taxon>Spermatophyta</taxon>
        <taxon>Magnoliopsida</taxon>
        <taxon>eudicotyledons</taxon>
        <taxon>Gunneridae</taxon>
        <taxon>Pentapetalae</taxon>
        <taxon>rosids</taxon>
        <taxon>fabids</taxon>
        <taxon>Rosales</taxon>
        <taxon>Rosaceae</taxon>
        <taxon>Rosoideae</taxon>
        <taxon>Rosoideae incertae sedis</taxon>
        <taxon>Rubus</taxon>
    </lineage>
</organism>
<dbReference type="Proteomes" id="UP001457282">
    <property type="component" value="Unassembled WGS sequence"/>
</dbReference>
<accession>A0AAW1XAJ0</accession>
<reference evidence="1 2" key="1">
    <citation type="journal article" date="2023" name="G3 (Bethesda)">
        <title>A chromosome-length genome assembly and annotation of blackberry (Rubus argutus, cv. 'Hillquist').</title>
        <authorList>
            <person name="Bruna T."/>
            <person name="Aryal R."/>
            <person name="Dudchenko O."/>
            <person name="Sargent D.J."/>
            <person name="Mead D."/>
            <person name="Buti M."/>
            <person name="Cavallini A."/>
            <person name="Hytonen T."/>
            <person name="Andres J."/>
            <person name="Pham M."/>
            <person name="Weisz D."/>
            <person name="Mascagni F."/>
            <person name="Usai G."/>
            <person name="Natali L."/>
            <person name="Bassil N."/>
            <person name="Fernandez G.E."/>
            <person name="Lomsadze A."/>
            <person name="Armour M."/>
            <person name="Olukolu B."/>
            <person name="Poorten T."/>
            <person name="Britton C."/>
            <person name="Davik J."/>
            <person name="Ashrafi H."/>
            <person name="Aiden E.L."/>
            <person name="Borodovsky M."/>
            <person name="Worthington M."/>
        </authorList>
    </citation>
    <scope>NUCLEOTIDE SEQUENCE [LARGE SCALE GENOMIC DNA]</scope>
    <source>
        <strain evidence="1">PI 553951</strain>
    </source>
</reference>
<evidence type="ECO:0000313" key="1">
    <source>
        <dbReference type="EMBL" id="KAK9932745.1"/>
    </source>
</evidence>
<evidence type="ECO:0000313" key="2">
    <source>
        <dbReference type="Proteomes" id="UP001457282"/>
    </source>
</evidence>
<sequence length="114" mass="11730">MVVLAAMASKRRRESNAGDWAVGCRRRGRGGDLVAWLGRLARLGGGDSSVAGAEDARLCSGHELEGQRRGGIDDGSGRSSGVGLIEVFSHGDGFEFGELAVRAVGGSVDCSLVV</sequence>
<comment type="caution">
    <text evidence="1">The sequence shown here is derived from an EMBL/GenBank/DDBJ whole genome shotgun (WGS) entry which is preliminary data.</text>
</comment>
<gene>
    <name evidence="1" type="ORF">M0R45_019969</name>
</gene>